<dbReference type="PANTHER" id="PTHR46268:SF6">
    <property type="entry name" value="UNIVERSAL STRESS PROTEIN UP12"/>
    <property type="match status" value="1"/>
</dbReference>
<dbReference type="CDD" id="cd00293">
    <property type="entry name" value="USP-like"/>
    <property type="match status" value="1"/>
</dbReference>
<dbReference type="InterPro" id="IPR006016">
    <property type="entry name" value="UspA"/>
</dbReference>
<keyword evidence="5" id="KW-1185">Reference proteome</keyword>
<feature type="region of interest" description="Disordered" evidence="2">
    <location>
        <begin position="1"/>
        <end position="24"/>
    </location>
</feature>
<evidence type="ECO:0000259" key="3">
    <source>
        <dbReference type="Pfam" id="PF00582"/>
    </source>
</evidence>
<sequence>MKGPIAAGRVGDERAGVRRPGRSGACRMTPREQWLVVGYDRHPAARTALETAADLALPLSARLLVAHVLDLDDYPLDPDAADWEEAAGQAVAAERAQAETQLAGHPLPWTFQVEHGEPAPRLLDLAARHDALMIVIGAARHELGAHLLTGSVARHLAQHADRPVLLVPATGPGTRRSPDRPRNGGQGASYPSE</sequence>
<organism evidence="4 5">
    <name type="scientific">Spongiactinospora rosea</name>
    <dbReference type="NCBI Taxonomy" id="2248750"/>
    <lineage>
        <taxon>Bacteria</taxon>
        <taxon>Bacillati</taxon>
        <taxon>Actinomycetota</taxon>
        <taxon>Actinomycetes</taxon>
        <taxon>Streptosporangiales</taxon>
        <taxon>Streptosporangiaceae</taxon>
        <taxon>Spongiactinospora</taxon>
    </lineage>
</organism>
<gene>
    <name evidence="4" type="ORF">DP939_16205</name>
</gene>
<reference evidence="4 5" key="1">
    <citation type="submission" date="2018-06" db="EMBL/GenBank/DDBJ databases">
        <title>Sphaerisporangium craniellae sp. nov., isolated from a marine sponge in the South China Sea.</title>
        <authorList>
            <person name="Li L."/>
        </authorList>
    </citation>
    <scope>NUCLEOTIDE SEQUENCE [LARGE SCALE GENOMIC DNA]</scope>
    <source>
        <strain evidence="4 5">LHW63015</strain>
    </source>
</reference>
<dbReference type="Proteomes" id="UP000253303">
    <property type="component" value="Unassembled WGS sequence"/>
</dbReference>
<dbReference type="Gene3D" id="3.40.50.620">
    <property type="entry name" value="HUPs"/>
    <property type="match status" value="1"/>
</dbReference>
<feature type="region of interest" description="Disordered" evidence="2">
    <location>
        <begin position="166"/>
        <end position="193"/>
    </location>
</feature>
<evidence type="ECO:0000256" key="1">
    <source>
        <dbReference type="ARBA" id="ARBA00008791"/>
    </source>
</evidence>
<proteinExistence type="inferred from homology"/>
<protein>
    <submittedName>
        <fullName evidence="4">Universal stress protein</fullName>
    </submittedName>
</protein>
<accession>A0A366LXT9</accession>
<dbReference type="PRINTS" id="PR01438">
    <property type="entry name" value="UNVRSLSTRESS"/>
</dbReference>
<dbReference type="PANTHER" id="PTHR46268">
    <property type="entry name" value="STRESS RESPONSE PROTEIN NHAX"/>
    <property type="match status" value="1"/>
</dbReference>
<dbReference type="SUPFAM" id="SSF52402">
    <property type="entry name" value="Adenine nucleotide alpha hydrolases-like"/>
    <property type="match status" value="1"/>
</dbReference>
<dbReference type="Pfam" id="PF00582">
    <property type="entry name" value="Usp"/>
    <property type="match status" value="1"/>
</dbReference>
<dbReference type="InterPro" id="IPR014729">
    <property type="entry name" value="Rossmann-like_a/b/a_fold"/>
</dbReference>
<feature type="domain" description="UspA" evidence="3">
    <location>
        <begin position="36"/>
        <end position="168"/>
    </location>
</feature>
<evidence type="ECO:0000313" key="4">
    <source>
        <dbReference type="EMBL" id="RBQ18765.1"/>
    </source>
</evidence>
<evidence type="ECO:0000256" key="2">
    <source>
        <dbReference type="SAM" id="MobiDB-lite"/>
    </source>
</evidence>
<name>A0A366LXT9_9ACTN</name>
<evidence type="ECO:0000313" key="5">
    <source>
        <dbReference type="Proteomes" id="UP000253303"/>
    </source>
</evidence>
<dbReference type="EMBL" id="QMEY01000006">
    <property type="protein sequence ID" value="RBQ18765.1"/>
    <property type="molecule type" value="Genomic_DNA"/>
</dbReference>
<comment type="similarity">
    <text evidence="1">Belongs to the universal stress protein A family.</text>
</comment>
<dbReference type="AlphaFoldDB" id="A0A366LXT9"/>
<comment type="caution">
    <text evidence="4">The sequence shown here is derived from an EMBL/GenBank/DDBJ whole genome shotgun (WGS) entry which is preliminary data.</text>
</comment>
<dbReference type="InterPro" id="IPR006015">
    <property type="entry name" value="Universal_stress_UspA"/>
</dbReference>